<dbReference type="Gene3D" id="3.30.70.1060">
    <property type="entry name" value="Dimeric alpha+beta barrel"/>
    <property type="match status" value="1"/>
</dbReference>
<dbReference type="InterPro" id="IPR005545">
    <property type="entry name" value="YCII"/>
</dbReference>
<evidence type="ECO:0000313" key="3">
    <source>
        <dbReference type="EMBL" id="MBB6210725.1"/>
    </source>
</evidence>
<protein>
    <recommendedName>
        <fullName evidence="2">YCII-related domain-containing protein</fullName>
    </recommendedName>
</protein>
<organism evidence="3 4">
    <name type="scientific">Novispirillum itersonii</name>
    <name type="common">Aquaspirillum itersonii</name>
    <dbReference type="NCBI Taxonomy" id="189"/>
    <lineage>
        <taxon>Bacteria</taxon>
        <taxon>Pseudomonadati</taxon>
        <taxon>Pseudomonadota</taxon>
        <taxon>Alphaproteobacteria</taxon>
        <taxon>Rhodospirillales</taxon>
        <taxon>Novispirillaceae</taxon>
        <taxon>Novispirillum</taxon>
    </lineage>
</organism>
<name>A0A7W9ZGC8_NOVIT</name>
<dbReference type="EMBL" id="JACIIX010000007">
    <property type="protein sequence ID" value="MBB6210725.1"/>
    <property type="molecule type" value="Genomic_DNA"/>
</dbReference>
<comment type="similarity">
    <text evidence="1">Belongs to the YciI family.</text>
</comment>
<dbReference type="RefSeq" id="WP_184263551.1">
    <property type="nucleotide sequence ID" value="NZ_JACIIX010000007.1"/>
</dbReference>
<reference evidence="3 4" key="1">
    <citation type="submission" date="2020-08" db="EMBL/GenBank/DDBJ databases">
        <title>Genomic Encyclopedia of Type Strains, Phase IV (KMG-IV): sequencing the most valuable type-strain genomes for metagenomic binning, comparative biology and taxonomic classification.</title>
        <authorList>
            <person name="Goeker M."/>
        </authorList>
    </citation>
    <scope>NUCLEOTIDE SEQUENCE [LARGE SCALE GENOMIC DNA]</scope>
    <source>
        <strain evidence="3 4">DSM 11590</strain>
    </source>
</reference>
<dbReference type="PANTHER" id="PTHR33606:SF3">
    <property type="entry name" value="PROTEIN YCII"/>
    <property type="match status" value="1"/>
</dbReference>
<keyword evidence="4" id="KW-1185">Reference proteome</keyword>
<dbReference type="Pfam" id="PF03795">
    <property type="entry name" value="YCII"/>
    <property type="match status" value="1"/>
</dbReference>
<gene>
    <name evidence="3" type="ORF">FHS48_002150</name>
</gene>
<dbReference type="SUPFAM" id="SSF54909">
    <property type="entry name" value="Dimeric alpha+beta barrel"/>
    <property type="match status" value="1"/>
</dbReference>
<evidence type="ECO:0000259" key="2">
    <source>
        <dbReference type="Pfam" id="PF03795"/>
    </source>
</evidence>
<dbReference type="AlphaFoldDB" id="A0A7W9ZGC8"/>
<dbReference type="InterPro" id="IPR011008">
    <property type="entry name" value="Dimeric_a/b-barrel"/>
</dbReference>
<dbReference type="InterPro" id="IPR051807">
    <property type="entry name" value="Sec-metab_biosynth-assoc"/>
</dbReference>
<dbReference type="PANTHER" id="PTHR33606">
    <property type="entry name" value="PROTEIN YCII"/>
    <property type="match status" value="1"/>
</dbReference>
<feature type="domain" description="YCII-related" evidence="2">
    <location>
        <begin position="3"/>
        <end position="88"/>
    </location>
</feature>
<accession>A0A7W9ZGC8</accession>
<dbReference type="Proteomes" id="UP000544872">
    <property type="component" value="Unassembled WGS sequence"/>
</dbReference>
<proteinExistence type="inferred from homology"/>
<comment type="caution">
    <text evidence="3">The sequence shown here is derived from an EMBL/GenBank/DDBJ whole genome shotgun (WGS) entry which is preliminary data.</text>
</comment>
<evidence type="ECO:0000313" key="4">
    <source>
        <dbReference type="Proteomes" id="UP000544872"/>
    </source>
</evidence>
<evidence type="ECO:0000256" key="1">
    <source>
        <dbReference type="ARBA" id="ARBA00007689"/>
    </source>
</evidence>
<sequence length="98" mass="10857">MPLFAIHCFDKPGHQQVRLDTRNAHLDYAKAWEEHMVVGGPLLTPDGQGMVGSMIIMDLPDLQAAYDWCANDPYGKAGLFESVTVRPYRALLGKAKQA</sequence>